<reference evidence="2 3" key="1">
    <citation type="submission" date="2017-06" db="EMBL/GenBank/DDBJ databases">
        <title>Genome sequencing of cyanobaciteial culture collection at National Institute for Environmental Studies (NIES).</title>
        <authorList>
            <person name="Hirose Y."/>
            <person name="Shimura Y."/>
            <person name="Fujisawa T."/>
            <person name="Nakamura Y."/>
            <person name="Kawachi M."/>
        </authorList>
    </citation>
    <scope>NUCLEOTIDE SEQUENCE [LARGE SCALE GENOMIC DNA]</scope>
    <source>
        <strain evidence="2 3">NIES-806</strain>
    </source>
</reference>
<dbReference type="GO" id="GO:0004540">
    <property type="term" value="F:RNA nuclease activity"/>
    <property type="evidence" value="ECO:0007669"/>
    <property type="project" value="InterPro"/>
</dbReference>
<dbReference type="InterPro" id="IPR021679">
    <property type="entry name" value="Toxin_endonuclease_YhaV"/>
</dbReference>
<dbReference type="Pfam" id="PF11663">
    <property type="entry name" value="Toxin_YhaV"/>
    <property type="match status" value="1"/>
</dbReference>
<name>A0A1Z4V273_9CYAN</name>
<evidence type="ECO:0000313" key="2">
    <source>
        <dbReference type="EMBL" id="BAZ85620.1"/>
    </source>
</evidence>
<keyword evidence="3" id="KW-1185">Reference proteome</keyword>
<dbReference type="GO" id="GO:0110001">
    <property type="term" value="C:toxin-antitoxin complex"/>
    <property type="evidence" value="ECO:0007669"/>
    <property type="project" value="InterPro"/>
</dbReference>
<sequence>MSENQSLIINGWTIFAHSLFLEQLEELIIQVENLRQKYPQEYKQKNATKRLAAIFKLAFNVIPQDPTLNDYRQGTTLGHEYKHWFRAKFFQQYRLFFRYHQQSKIIVYVWVNNENTKRAYQSKTDAYRVFQKMLESGHPPDDWHDLFKGAENQNHRLEQIFKTEI</sequence>
<organism evidence="2 3">
    <name type="scientific">Dolichospermum compactum NIES-806</name>
    <dbReference type="NCBI Taxonomy" id="1973481"/>
    <lineage>
        <taxon>Bacteria</taxon>
        <taxon>Bacillati</taxon>
        <taxon>Cyanobacteriota</taxon>
        <taxon>Cyanophyceae</taxon>
        <taxon>Nostocales</taxon>
        <taxon>Aphanizomenonaceae</taxon>
        <taxon>Dolichospermum</taxon>
        <taxon>Dolichospermum compactum</taxon>
    </lineage>
</organism>
<dbReference type="KEGG" id="dcm:NIES806_18240"/>
<feature type="coiled-coil region" evidence="1">
    <location>
        <begin position="17"/>
        <end position="44"/>
    </location>
</feature>
<protein>
    <recommendedName>
        <fullName evidence="4">Toxin YhaV</fullName>
    </recommendedName>
</protein>
<dbReference type="Proteomes" id="UP000218702">
    <property type="component" value="Chromosome"/>
</dbReference>
<evidence type="ECO:0008006" key="4">
    <source>
        <dbReference type="Google" id="ProtNLM"/>
    </source>
</evidence>
<dbReference type="RefSeq" id="WP_096666539.1">
    <property type="nucleotide sequence ID" value="NZ_AP018316.1"/>
</dbReference>
<evidence type="ECO:0000313" key="3">
    <source>
        <dbReference type="Proteomes" id="UP000218702"/>
    </source>
</evidence>
<dbReference type="EMBL" id="AP018316">
    <property type="protein sequence ID" value="BAZ85620.1"/>
    <property type="molecule type" value="Genomic_DNA"/>
</dbReference>
<proteinExistence type="predicted"/>
<accession>A0A1Z4V273</accession>
<evidence type="ECO:0000256" key="1">
    <source>
        <dbReference type="SAM" id="Coils"/>
    </source>
</evidence>
<gene>
    <name evidence="2" type="ORF">NIES806_18240</name>
</gene>
<dbReference type="OrthoDB" id="515905at2"/>
<dbReference type="AlphaFoldDB" id="A0A1Z4V273"/>
<keyword evidence="1" id="KW-0175">Coiled coil</keyword>